<reference evidence="3" key="2">
    <citation type="submission" date="2021-04" db="EMBL/GenBank/DDBJ databases">
        <authorList>
            <person name="Gilroy R."/>
        </authorList>
    </citation>
    <scope>NUCLEOTIDE SEQUENCE</scope>
    <source>
        <strain evidence="3">5032</strain>
    </source>
</reference>
<dbReference type="AlphaFoldDB" id="A0A9D2HMT2"/>
<dbReference type="PANTHER" id="PTHR45947:SF3">
    <property type="entry name" value="SULFOQUINOVOSYL TRANSFERASE SQD2"/>
    <property type="match status" value="1"/>
</dbReference>
<evidence type="ECO:0000259" key="2">
    <source>
        <dbReference type="Pfam" id="PF13439"/>
    </source>
</evidence>
<feature type="domain" description="Glycosyl transferase family 1" evidence="1">
    <location>
        <begin position="197"/>
        <end position="329"/>
    </location>
</feature>
<proteinExistence type="predicted"/>
<reference evidence="3" key="1">
    <citation type="journal article" date="2021" name="PeerJ">
        <title>Extensive microbial diversity within the chicken gut microbiome revealed by metagenomics and culture.</title>
        <authorList>
            <person name="Gilroy R."/>
            <person name="Ravi A."/>
            <person name="Getino M."/>
            <person name="Pursley I."/>
            <person name="Horton D.L."/>
            <person name="Alikhan N.F."/>
            <person name="Baker D."/>
            <person name="Gharbi K."/>
            <person name="Hall N."/>
            <person name="Watson M."/>
            <person name="Adriaenssens E.M."/>
            <person name="Foster-Nyarko E."/>
            <person name="Jarju S."/>
            <person name="Secka A."/>
            <person name="Antonio M."/>
            <person name="Oren A."/>
            <person name="Chaudhuri R.R."/>
            <person name="La Ragione R."/>
            <person name="Hildebrand F."/>
            <person name="Pallen M.J."/>
        </authorList>
    </citation>
    <scope>NUCLEOTIDE SEQUENCE</scope>
    <source>
        <strain evidence="3">5032</strain>
    </source>
</reference>
<dbReference type="Pfam" id="PF13439">
    <property type="entry name" value="Glyco_transf_4"/>
    <property type="match status" value="1"/>
</dbReference>
<dbReference type="Gene3D" id="3.40.50.2000">
    <property type="entry name" value="Glycogen Phosphorylase B"/>
    <property type="match status" value="2"/>
</dbReference>
<dbReference type="GO" id="GO:0016757">
    <property type="term" value="F:glycosyltransferase activity"/>
    <property type="evidence" value="ECO:0007669"/>
    <property type="project" value="UniProtKB-KW"/>
</dbReference>
<sequence>MRVALVHYWLSVMGGGEKVLEALCRLYPQADIYTHVLRPENLPAELRRHAIRTTFINALPGSARHYQKYLPLMPLALEQLDLTAYDLVISSESGPAKGVITRPDALHLCYCHSPMRYLWDSWPTYQRNAGRLTRLFSRLLLPRLRRWDYLSAQRVDRIVANSRHVARRVRKYWRREAAVVHPPVDTRTFAPRESPGGEHYLCFGRLTCYKRVDLAVQACTRLQRPLIVIGDGEDRRRLEALAGPSVRFLGRQEDATVRELLSRSRALLFPGEEDFGIVPVEAMSAGVPVIAYGRGGARETVRDGVTGLLFAEQTPEALEEAIRRFESCEATFDPAALHAHAEHFSEERFARGMLAEVEKGFQDLRMP</sequence>
<accession>A0A9D2HMT2</accession>
<dbReference type="EC" id="2.4.-.-" evidence="3"/>
<name>A0A9D2HMT2_9BACT</name>
<evidence type="ECO:0000313" key="3">
    <source>
        <dbReference type="EMBL" id="HJA79072.1"/>
    </source>
</evidence>
<dbReference type="Pfam" id="PF00534">
    <property type="entry name" value="Glycos_transf_1"/>
    <property type="match status" value="1"/>
</dbReference>
<keyword evidence="3" id="KW-0808">Transferase</keyword>
<comment type="caution">
    <text evidence="3">The sequence shown here is derived from an EMBL/GenBank/DDBJ whole genome shotgun (WGS) entry which is preliminary data.</text>
</comment>
<dbReference type="InterPro" id="IPR028098">
    <property type="entry name" value="Glyco_trans_4-like_N"/>
</dbReference>
<protein>
    <submittedName>
        <fullName evidence="3">Glycosyltransferase</fullName>
        <ecNumber evidence="3">2.4.-.-</ecNumber>
    </submittedName>
</protein>
<dbReference type="Proteomes" id="UP000823821">
    <property type="component" value="Unassembled WGS sequence"/>
</dbReference>
<gene>
    <name evidence="3" type="ORF">H9784_05800</name>
</gene>
<organism evidence="3 4">
    <name type="scientific">Candidatus Desulfovibrio intestinavium</name>
    <dbReference type="NCBI Taxonomy" id="2838534"/>
    <lineage>
        <taxon>Bacteria</taxon>
        <taxon>Pseudomonadati</taxon>
        <taxon>Thermodesulfobacteriota</taxon>
        <taxon>Desulfovibrionia</taxon>
        <taxon>Desulfovibrionales</taxon>
        <taxon>Desulfovibrionaceae</taxon>
        <taxon>Desulfovibrio</taxon>
    </lineage>
</organism>
<dbReference type="PANTHER" id="PTHR45947">
    <property type="entry name" value="SULFOQUINOVOSYL TRANSFERASE SQD2"/>
    <property type="match status" value="1"/>
</dbReference>
<dbReference type="InterPro" id="IPR001296">
    <property type="entry name" value="Glyco_trans_1"/>
</dbReference>
<evidence type="ECO:0000313" key="4">
    <source>
        <dbReference type="Proteomes" id="UP000823821"/>
    </source>
</evidence>
<dbReference type="SUPFAM" id="SSF53756">
    <property type="entry name" value="UDP-Glycosyltransferase/glycogen phosphorylase"/>
    <property type="match status" value="1"/>
</dbReference>
<keyword evidence="3" id="KW-0328">Glycosyltransferase</keyword>
<feature type="domain" description="Glycosyltransferase subfamily 4-like N-terminal" evidence="2">
    <location>
        <begin position="13"/>
        <end position="186"/>
    </location>
</feature>
<evidence type="ECO:0000259" key="1">
    <source>
        <dbReference type="Pfam" id="PF00534"/>
    </source>
</evidence>
<dbReference type="InterPro" id="IPR050194">
    <property type="entry name" value="Glycosyltransferase_grp1"/>
</dbReference>
<dbReference type="EMBL" id="DWZD01000038">
    <property type="protein sequence ID" value="HJA79072.1"/>
    <property type="molecule type" value="Genomic_DNA"/>
</dbReference>